<dbReference type="HOGENOM" id="CLU_053595_0_1_10"/>
<dbReference type="InterPro" id="IPR028581">
    <property type="entry name" value="DeoC_typeI"/>
</dbReference>
<accession>F9YVR6</accession>
<dbReference type="InterPro" id="IPR013785">
    <property type="entry name" value="Aldolase_TIM"/>
</dbReference>
<reference evidence="8 9" key="1">
    <citation type="journal article" date="2011" name="J. Bacteriol.">
        <title>Complete genome sequence of the dog commensal and human pathogen Capnocytophaga canimorsus strain 5.</title>
        <authorList>
            <person name="Manfredi P."/>
            <person name="Pagni M."/>
            <person name="Cornelis G.R."/>
        </authorList>
    </citation>
    <scope>NUCLEOTIDE SEQUENCE [LARGE SCALE GENOMIC DNA]</scope>
    <source>
        <strain evidence="9">5</strain>
    </source>
</reference>
<dbReference type="InterPro" id="IPR011343">
    <property type="entry name" value="DeoC"/>
</dbReference>
<dbReference type="GO" id="GO:0006018">
    <property type="term" value="P:2-deoxyribose 1-phosphate catabolic process"/>
    <property type="evidence" value="ECO:0007669"/>
    <property type="project" value="UniProtKB-UniRule"/>
</dbReference>
<dbReference type="SMART" id="SM01133">
    <property type="entry name" value="DeoC"/>
    <property type="match status" value="1"/>
</dbReference>
<dbReference type="AlphaFoldDB" id="F9YVR6"/>
<protein>
    <recommendedName>
        <fullName evidence="7">Deoxyribose-phosphate aldolase</fullName>
        <shortName evidence="7">DERA</shortName>
        <ecNumber evidence="7">4.1.2.4</ecNumber>
    </recommendedName>
    <alternativeName>
        <fullName evidence="7">2-deoxy-D-ribose 5-phosphate aldolase</fullName>
    </alternativeName>
    <alternativeName>
        <fullName evidence="7">Phosphodeoxyriboaldolase</fullName>
        <shortName evidence="7">Deoxyriboaldolase</shortName>
    </alternativeName>
</protein>
<dbReference type="GO" id="GO:0016052">
    <property type="term" value="P:carbohydrate catabolic process"/>
    <property type="evidence" value="ECO:0007669"/>
    <property type="project" value="TreeGrafter"/>
</dbReference>
<name>F9YVR6_CAPCC</name>
<dbReference type="GO" id="GO:0009264">
    <property type="term" value="P:deoxyribonucleotide catabolic process"/>
    <property type="evidence" value="ECO:0007669"/>
    <property type="project" value="UniProtKB-UniRule"/>
</dbReference>
<evidence type="ECO:0000313" key="8">
    <source>
        <dbReference type="EMBL" id="AEK23230.1"/>
    </source>
</evidence>
<keyword evidence="9" id="KW-1185">Reference proteome</keyword>
<keyword evidence="3 7" id="KW-0456">Lyase</keyword>
<evidence type="ECO:0000256" key="4">
    <source>
        <dbReference type="ARBA" id="ARBA00023270"/>
    </source>
</evidence>
<dbReference type="SUPFAM" id="SSF51569">
    <property type="entry name" value="Aldolase"/>
    <property type="match status" value="1"/>
</dbReference>
<evidence type="ECO:0000256" key="6">
    <source>
        <dbReference type="ARBA" id="ARBA00056337"/>
    </source>
</evidence>
<comment type="catalytic activity">
    <reaction evidence="5 7">
        <text>2-deoxy-D-ribose 5-phosphate = D-glyceraldehyde 3-phosphate + acetaldehyde</text>
        <dbReference type="Rhea" id="RHEA:12821"/>
        <dbReference type="ChEBI" id="CHEBI:15343"/>
        <dbReference type="ChEBI" id="CHEBI:59776"/>
        <dbReference type="ChEBI" id="CHEBI:62877"/>
        <dbReference type="EC" id="4.1.2.4"/>
    </reaction>
</comment>
<dbReference type="PANTHER" id="PTHR10889">
    <property type="entry name" value="DEOXYRIBOSE-PHOSPHATE ALDOLASE"/>
    <property type="match status" value="1"/>
</dbReference>
<keyword evidence="4 7" id="KW-0704">Schiff base</keyword>
<dbReference type="EC" id="4.1.2.4" evidence="7"/>
<dbReference type="EMBL" id="CP002113">
    <property type="protein sequence ID" value="AEK23230.1"/>
    <property type="molecule type" value="Genomic_DNA"/>
</dbReference>
<sequence>MELSKYIDHTLLKATATVSEIEALCKEAITHDFFSVCVNSGYVSYAKDFLKETDIKVCSVVGFPLGAMSTRSKVYETEQALADGADEIDMVINVGWLLSGKIDEVKQEISLIKKACGDKVLKVILETCYLTDDQKRLACELSVQAGADFVKTSTGFGSGGATLADVQLMKDSVKGKAKIKASGGVRDFQTAMEYINLGVQRIGTSNGIAIVTGAQAQEGY</sequence>
<dbReference type="UniPathway" id="UPA00002">
    <property type="reaction ID" value="UER00468"/>
</dbReference>
<dbReference type="GO" id="GO:0004139">
    <property type="term" value="F:deoxyribose-phosphate aldolase activity"/>
    <property type="evidence" value="ECO:0007669"/>
    <property type="project" value="UniProtKB-UniRule"/>
</dbReference>
<dbReference type="PIRSF" id="PIRSF001357">
    <property type="entry name" value="DeoC"/>
    <property type="match status" value="1"/>
</dbReference>
<dbReference type="OrthoDB" id="9778711at2"/>
<dbReference type="STRING" id="860228.Ccan_11140"/>
<dbReference type="NCBIfam" id="TIGR00126">
    <property type="entry name" value="deoC"/>
    <property type="match status" value="1"/>
</dbReference>
<feature type="active site" description="Proton donor/acceptor" evidence="7">
    <location>
        <position position="89"/>
    </location>
</feature>
<comment type="similarity">
    <text evidence="1 7">Belongs to the DeoC/FbaB aldolase family. DeoC type 1 subfamily.</text>
</comment>
<dbReference type="Gene3D" id="3.20.20.70">
    <property type="entry name" value="Aldolase class I"/>
    <property type="match status" value="1"/>
</dbReference>
<dbReference type="PANTHER" id="PTHR10889:SF1">
    <property type="entry name" value="DEOXYRIBOSE-PHOSPHATE ALDOLASE"/>
    <property type="match status" value="1"/>
</dbReference>
<feature type="active site" description="Schiff-base intermediate with acetaldehyde" evidence="7">
    <location>
        <position position="151"/>
    </location>
</feature>
<dbReference type="eggNOG" id="COG0274">
    <property type="taxonomic scope" value="Bacteria"/>
</dbReference>
<organism evidence="8 9">
    <name type="scientific">Capnocytophaga canimorsus (strain 5)</name>
    <dbReference type="NCBI Taxonomy" id="860228"/>
    <lineage>
        <taxon>Bacteria</taxon>
        <taxon>Pseudomonadati</taxon>
        <taxon>Bacteroidota</taxon>
        <taxon>Flavobacteriia</taxon>
        <taxon>Flavobacteriales</taxon>
        <taxon>Flavobacteriaceae</taxon>
        <taxon>Capnocytophaga</taxon>
    </lineage>
</organism>
<evidence type="ECO:0000256" key="7">
    <source>
        <dbReference type="HAMAP-Rule" id="MF_00114"/>
    </source>
</evidence>
<keyword evidence="2 7" id="KW-0963">Cytoplasm</keyword>
<dbReference type="InterPro" id="IPR002915">
    <property type="entry name" value="DeoC/FbaB/LacD_aldolase"/>
</dbReference>
<dbReference type="Pfam" id="PF01791">
    <property type="entry name" value="DeoC"/>
    <property type="match status" value="1"/>
</dbReference>
<dbReference type="Proteomes" id="UP000008895">
    <property type="component" value="Chromosome"/>
</dbReference>
<feature type="active site" description="Proton donor/acceptor" evidence="7">
    <location>
        <position position="180"/>
    </location>
</feature>
<evidence type="ECO:0000256" key="5">
    <source>
        <dbReference type="ARBA" id="ARBA00048791"/>
    </source>
</evidence>
<dbReference type="CDD" id="cd00959">
    <property type="entry name" value="DeoC"/>
    <property type="match status" value="1"/>
</dbReference>
<evidence type="ECO:0000256" key="1">
    <source>
        <dbReference type="ARBA" id="ARBA00010936"/>
    </source>
</evidence>
<evidence type="ECO:0000313" key="9">
    <source>
        <dbReference type="Proteomes" id="UP000008895"/>
    </source>
</evidence>
<gene>
    <name evidence="7" type="primary">deoC</name>
    <name evidence="8" type="ordered locus">Ccan_11140</name>
</gene>
<dbReference type="GO" id="GO:0005737">
    <property type="term" value="C:cytoplasm"/>
    <property type="evidence" value="ECO:0007669"/>
    <property type="project" value="UniProtKB-SubCell"/>
</dbReference>
<dbReference type="HAMAP" id="MF_00114">
    <property type="entry name" value="DeoC_type1"/>
    <property type="match status" value="1"/>
</dbReference>
<comment type="function">
    <text evidence="6 7">Catalyzes a reversible aldol reaction between acetaldehyde and D-glyceraldehyde 3-phosphate to generate 2-deoxy-D-ribose 5-phosphate.</text>
</comment>
<dbReference type="RefSeq" id="WP_013997220.1">
    <property type="nucleotide sequence ID" value="NC_015846.1"/>
</dbReference>
<comment type="pathway">
    <text evidence="7">Carbohydrate degradation; 2-deoxy-D-ribose 1-phosphate degradation; D-glyceraldehyde 3-phosphate and acetaldehyde from 2-deoxy-alpha-D-ribose 1-phosphate: step 2/2.</text>
</comment>
<evidence type="ECO:0000256" key="2">
    <source>
        <dbReference type="ARBA" id="ARBA00022490"/>
    </source>
</evidence>
<proteinExistence type="inferred from homology"/>
<evidence type="ECO:0000256" key="3">
    <source>
        <dbReference type="ARBA" id="ARBA00023239"/>
    </source>
</evidence>
<dbReference type="FunFam" id="3.20.20.70:FF:000044">
    <property type="entry name" value="Deoxyribose-phosphate aldolase"/>
    <property type="match status" value="1"/>
</dbReference>
<comment type="subcellular location">
    <subcellularLocation>
        <location evidence="7">Cytoplasm</location>
    </subcellularLocation>
</comment>
<dbReference type="KEGG" id="ccm:Ccan_11140"/>